<dbReference type="OMA" id="WCQDVIM"/>
<name>A0A2N7S021_9MICC</name>
<dbReference type="GeneID" id="303183948"/>
<dbReference type="InterPro" id="IPR039430">
    <property type="entry name" value="Thymidylate_kin-like_dom"/>
</dbReference>
<gene>
    <name evidence="3" type="ORF">CIK84_12455</name>
</gene>
<dbReference type="Gene3D" id="3.40.50.300">
    <property type="entry name" value="P-loop containing nucleotide triphosphate hydrolases"/>
    <property type="match status" value="1"/>
</dbReference>
<evidence type="ECO:0000259" key="2">
    <source>
        <dbReference type="Pfam" id="PF02223"/>
    </source>
</evidence>
<protein>
    <submittedName>
        <fullName evidence="3">Thymidylate kinase</fullName>
    </submittedName>
</protein>
<dbReference type="RefSeq" id="WP_013347720.1">
    <property type="nucleotide sequence ID" value="NZ_JABUYH010000032.1"/>
</dbReference>
<dbReference type="Pfam" id="PF02223">
    <property type="entry name" value="Thymidylate_kin"/>
    <property type="match status" value="1"/>
</dbReference>
<dbReference type="GO" id="GO:0016301">
    <property type="term" value="F:kinase activity"/>
    <property type="evidence" value="ECO:0007669"/>
    <property type="project" value="UniProtKB-KW"/>
</dbReference>
<evidence type="ECO:0000256" key="1">
    <source>
        <dbReference type="SAM" id="MobiDB-lite"/>
    </source>
</evidence>
<comment type="caution">
    <text evidence="3">The sequence shown here is derived from an EMBL/GenBank/DDBJ whole genome shotgun (WGS) entry which is preliminary data.</text>
</comment>
<feature type="region of interest" description="Disordered" evidence="1">
    <location>
        <begin position="1"/>
        <end position="20"/>
    </location>
</feature>
<dbReference type="AlphaFoldDB" id="A0A2N7S021"/>
<dbReference type="EMBL" id="PNQX01000002">
    <property type="protein sequence ID" value="PMQ19491.1"/>
    <property type="molecule type" value="Genomic_DNA"/>
</dbReference>
<sequence>MHAISTRPLPATSHGHDPPQTLVILGPDGAGKSTLIEALTRQLLNERIRARRLANAAARSWLTKFCRRSGITFPTFTQDFFETSIRGFNVARNMVSAAHSGGLSVMDRHLYCQLVLRRLRGHPSGLLLPWLAAKSTECARIILLDIDPHLAYERIVSRGKDHETLEYLSESRDEYLRLAQLHGWIILDASLSTSLLVEQLRLVIGK</sequence>
<dbReference type="Proteomes" id="UP000235739">
    <property type="component" value="Unassembled WGS sequence"/>
</dbReference>
<dbReference type="InterPro" id="IPR027417">
    <property type="entry name" value="P-loop_NTPase"/>
</dbReference>
<evidence type="ECO:0000313" key="3">
    <source>
        <dbReference type="EMBL" id="PMQ19491.1"/>
    </source>
</evidence>
<reference evidence="3 4" key="1">
    <citation type="journal article" date="2017" name="Elife">
        <title>Extensive horizontal gene transfer in cheese-associated bacteria.</title>
        <authorList>
            <person name="Bonham K.S."/>
            <person name="Wolfe B.E."/>
            <person name="Dutton R.J."/>
        </authorList>
    </citation>
    <scope>NUCLEOTIDE SEQUENCE [LARGE SCALE GENOMIC DNA]</scope>
    <source>
        <strain evidence="3 4">JB182</strain>
    </source>
</reference>
<proteinExistence type="predicted"/>
<organism evidence="3 4">
    <name type="scientific">Glutamicibacter arilaitensis</name>
    <dbReference type="NCBI Taxonomy" id="256701"/>
    <lineage>
        <taxon>Bacteria</taxon>
        <taxon>Bacillati</taxon>
        <taxon>Actinomycetota</taxon>
        <taxon>Actinomycetes</taxon>
        <taxon>Micrococcales</taxon>
        <taxon>Micrococcaceae</taxon>
        <taxon>Glutamicibacter</taxon>
    </lineage>
</organism>
<feature type="domain" description="Thymidylate kinase-like" evidence="2">
    <location>
        <begin position="26"/>
        <end position="198"/>
    </location>
</feature>
<evidence type="ECO:0000313" key="4">
    <source>
        <dbReference type="Proteomes" id="UP000235739"/>
    </source>
</evidence>
<accession>A0A2N7S021</accession>
<keyword evidence="3" id="KW-0808">Transferase</keyword>
<keyword evidence="3" id="KW-0418">Kinase</keyword>
<dbReference type="SUPFAM" id="SSF52540">
    <property type="entry name" value="P-loop containing nucleoside triphosphate hydrolases"/>
    <property type="match status" value="1"/>
</dbReference>